<feature type="chain" id="PRO_5020453551" evidence="3">
    <location>
        <begin position="19"/>
        <end position="460"/>
    </location>
</feature>
<feature type="compositionally biased region" description="Low complexity" evidence="1">
    <location>
        <begin position="304"/>
        <end position="315"/>
    </location>
</feature>
<gene>
    <name evidence="4" type="ORF">K435DRAFT_858318</name>
</gene>
<accession>A0A4S8M3F1</accession>
<feature type="signal peptide" evidence="3">
    <location>
        <begin position="1"/>
        <end position="18"/>
    </location>
</feature>
<dbReference type="Proteomes" id="UP000297245">
    <property type="component" value="Unassembled WGS sequence"/>
</dbReference>
<feature type="compositionally biased region" description="Acidic residues" evidence="1">
    <location>
        <begin position="250"/>
        <end position="262"/>
    </location>
</feature>
<protein>
    <submittedName>
        <fullName evidence="4">Uncharacterized protein</fullName>
    </submittedName>
</protein>
<proteinExistence type="predicted"/>
<evidence type="ECO:0000256" key="2">
    <source>
        <dbReference type="SAM" id="Phobius"/>
    </source>
</evidence>
<organism evidence="4 5">
    <name type="scientific">Dendrothele bispora (strain CBS 962.96)</name>
    <dbReference type="NCBI Taxonomy" id="1314807"/>
    <lineage>
        <taxon>Eukaryota</taxon>
        <taxon>Fungi</taxon>
        <taxon>Dikarya</taxon>
        <taxon>Basidiomycota</taxon>
        <taxon>Agaricomycotina</taxon>
        <taxon>Agaricomycetes</taxon>
        <taxon>Agaricomycetidae</taxon>
        <taxon>Agaricales</taxon>
        <taxon>Agaricales incertae sedis</taxon>
        <taxon>Dendrothele</taxon>
    </lineage>
</organism>
<sequence>MLIGVLMGWAIGAPGMRAASAVRSQALLQAATQQLLQRIQSNPVSVAVDLSSSPRVLTSSLLLIHSTPAFGGNTLSSDQEQQPLRRGAPRLIFYLCPHSSSPTLSLSSPHHFFSPLQRKQEIPVPSRRQRRQSPHRILFWLIINIPSHPKLIPPMSHSRLAALFSPNDLPPLSVAVRCAWSLRPGSVLTSDIILALCLSPSRSIPTSFLQPPLAPLALLGWSYRMRRVEGPGEVWNGEEATNDSGLGEGEAPDYSDYSDYESDLGSPTTLIPSIEKKGKGGLEWTPGCTRRAPSQRSGSQGAKSSSTNSNASTSTLVPPGSPVTTTASSGPKAAIAQPTPRPTSPNAATPPAFLTGLGAVPATPSLIKDVYIRATAGAGNWVGLPKVEEGREIEGRDRLGEKVRDEDKDKRKRWEFSLRLSMCLIRPLLYLIIPLPLILLTDSNQRSRYKKLLQLNNRLP</sequence>
<keyword evidence="3" id="KW-0732">Signal</keyword>
<dbReference type="EMBL" id="ML179171">
    <property type="protein sequence ID" value="THU96686.1"/>
    <property type="molecule type" value="Genomic_DNA"/>
</dbReference>
<name>A0A4S8M3F1_DENBC</name>
<dbReference type="AlphaFoldDB" id="A0A4S8M3F1"/>
<keyword evidence="2" id="KW-1133">Transmembrane helix</keyword>
<keyword evidence="2" id="KW-0812">Transmembrane</keyword>
<feature type="compositionally biased region" description="Polar residues" evidence="1">
    <location>
        <begin position="292"/>
        <end position="303"/>
    </location>
</feature>
<evidence type="ECO:0000256" key="1">
    <source>
        <dbReference type="SAM" id="MobiDB-lite"/>
    </source>
</evidence>
<feature type="transmembrane region" description="Helical" evidence="2">
    <location>
        <begin position="418"/>
        <end position="441"/>
    </location>
</feature>
<evidence type="ECO:0000256" key="3">
    <source>
        <dbReference type="SAM" id="SignalP"/>
    </source>
</evidence>
<evidence type="ECO:0000313" key="4">
    <source>
        <dbReference type="EMBL" id="THU96686.1"/>
    </source>
</evidence>
<keyword evidence="5" id="KW-1185">Reference proteome</keyword>
<keyword evidence="2" id="KW-0472">Membrane</keyword>
<feature type="region of interest" description="Disordered" evidence="1">
    <location>
        <begin position="234"/>
        <end position="350"/>
    </location>
</feature>
<evidence type="ECO:0000313" key="5">
    <source>
        <dbReference type="Proteomes" id="UP000297245"/>
    </source>
</evidence>
<reference evidence="4 5" key="1">
    <citation type="journal article" date="2019" name="Nat. Ecol. Evol.">
        <title>Megaphylogeny resolves global patterns of mushroom evolution.</title>
        <authorList>
            <person name="Varga T."/>
            <person name="Krizsan K."/>
            <person name="Foldi C."/>
            <person name="Dima B."/>
            <person name="Sanchez-Garcia M."/>
            <person name="Sanchez-Ramirez S."/>
            <person name="Szollosi G.J."/>
            <person name="Szarkandi J.G."/>
            <person name="Papp V."/>
            <person name="Albert L."/>
            <person name="Andreopoulos W."/>
            <person name="Angelini C."/>
            <person name="Antonin V."/>
            <person name="Barry K.W."/>
            <person name="Bougher N.L."/>
            <person name="Buchanan P."/>
            <person name="Buyck B."/>
            <person name="Bense V."/>
            <person name="Catcheside P."/>
            <person name="Chovatia M."/>
            <person name="Cooper J."/>
            <person name="Damon W."/>
            <person name="Desjardin D."/>
            <person name="Finy P."/>
            <person name="Geml J."/>
            <person name="Haridas S."/>
            <person name="Hughes K."/>
            <person name="Justo A."/>
            <person name="Karasinski D."/>
            <person name="Kautmanova I."/>
            <person name="Kiss B."/>
            <person name="Kocsube S."/>
            <person name="Kotiranta H."/>
            <person name="LaButti K.M."/>
            <person name="Lechner B.E."/>
            <person name="Liimatainen K."/>
            <person name="Lipzen A."/>
            <person name="Lukacs Z."/>
            <person name="Mihaltcheva S."/>
            <person name="Morgado L.N."/>
            <person name="Niskanen T."/>
            <person name="Noordeloos M.E."/>
            <person name="Ohm R.A."/>
            <person name="Ortiz-Santana B."/>
            <person name="Ovrebo C."/>
            <person name="Racz N."/>
            <person name="Riley R."/>
            <person name="Savchenko A."/>
            <person name="Shiryaev A."/>
            <person name="Soop K."/>
            <person name="Spirin V."/>
            <person name="Szebenyi C."/>
            <person name="Tomsovsky M."/>
            <person name="Tulloss R.E."/>
            <person name="Uehling J."/>
            <person name="Grigoriev I.V."/>
            <person name="Vagvolgyi C."/>
            <person name="Papp T."/>
            <person name="Martin F.M."/>
            <person name="Miettinen O."/>
            <person name="Hibbett D.S."/>
            <person name="Nagy L.G."/>
        </authorList>
    </citation>
    <scope>NUCLEOTIDE SEQUENCE [LARGE SCALE GENOMIC DNA]</scope>
    <source>
        <strain evidence="4 5">CBS 962.96</strain>
    </source>
</reference>